<keyword evidence="2 7" id="KW-0349">Heme</keyword>
<dbReference type="PRINTS" id="PR00385">
    <property type="entry name" value="P450"/>
</dbReference>
<name>A0A8J3C828_9PSEU</name>
<dbReference type="InterPro" id="IPR001128">
    <property type="entry name" value="Cyt_P450"/>
</dbReference>
<dbReference type="GO" id="GO:0005506">
    <property type="term" value="F:iron ion binding"/>
    <property type="evidence" value="ECO:0007669"/>
    <property type="project" value="InterPro"/>
</dbReference>
<dbReference type="PRINTS" id="PR00359">
    <property type="entry name" value="BP450"/>
</dbReference>
<evidence type="ECO:0000256" key="7">
    <source>
        <dbReference type="RuleBase" id="RU000461"/>
    </source>
</evidence>
<dbReference type="CDD" id="cd11031">
    <property type="entry name" value="Cyp158A-like"/>
    <property type="match status" value="1"/>
</dbReference>
<dbReference type="PANTHER" id="PTHR46696">
    <property type="entry name" value="P450, PUTATIVE (EUROFUNG)-RELATED"/>
    <property type="match status" value="1"/>
</dbReference>
<dbReference type="Gene3D" id="1.10.630.10">
    <property type="entry name" value="Cytochrome P450"/>
    <property type="match status" value="1"/>
</dbReference>
<dbReference type="PANTHER" id="PTHR46696:SF1">
    <property type="entry name" value="CYTOCHROME P450 YJIB-RELATED"/>
    <property type="match status" value="1"/>
</dbReference>
<dbReference type="GO" id="GO:0004497">
    <property type="term" value="F:monooxygenase activity"/>
    <property type="evidence" value="ECO:0007669"/>
    <property type="project" value="UniProtKB-KW"/>
</dbReference>
<dbReference type="InterPro" id="IPR017972">
    <property type="entry name" value="Cyt_P450_CS"/>
</dbReference>
<evidence type="ECO:0000256" key="1">
    <source>
        <dbReference type="ARBA" id="ARBA00010617"/>
    </source>
</evidence>
<gene>
    <name evidence="9" type="ORF">GCM10012275_25540</name>
</gene>
<dbReference type="InterPro" id="IPR002397">
    <property type="entry name" value="Cyt_P450_B"/>
</dbReference>
<evidence type="ECO:0000256" key="8">
    <source>
        <dbReference type="SAM" id="MobiDB-lite"/>
    </source>
</evidence>
<organism evidence="9 10">
    <name type="scientific">Longimycelium tulufanense</name>
    <dbReference type="NCBI Taxonomy" id="907463"/>
    <lineage>
        <taxon>Bacteria</taxon>
        <taxon>Bacillati</taxon>
        <taxon>Actinomycetota</taxon>
        <taxon>Actinomycetes</taxon>
        <taxon>Pseudonocardiales</taxon>
        <taxon>Pseudonocardiaceae</taxon>
        <taxon>Longimycelium</taxon>
    </lineage>
</organism>
<evidence type="ECO:0000256" key="5">
    <source>
        <dbReference type="ARBA" id="ARBA00023004"/>
    </source>
</evidence>
<dbReference type="FunFam" id="1.10.630.10:FF:000018">
    <property type="entry name" value="Cytochrome P450 monooxygenase"/>
    <property type="match status" value="1"/>
</dbReference>
<evidence type="ECO:0000256" key="6">
    <source>
        <dbReference type="ARBA" id="ARBA00023033"/>
    </source>
</evidence>
<dbReference type="AlphaFoldDB" id="A0A8J3C828"/>
<reference evidence="9" key="1">
    <citation type="journal article" date="2014" name="Int. J. Syst. Evol. Microbiol.">
        <title>Complete genome sequence of Corynebacterium casei LMG S-19264T (=DSM 44701T), isolated from a smear-ripened cheese.</title>
        <authorList>
            <consortium name="US DOE Joint Genome Institute (JGI-PGF)"/>
            <person name="Walter F."/>
            <person name="Albersmeier A."/>
            <person name="Kalinowski J."/>
            <person name="Ruckert C."/>
        </authorList>
    </citation>
    <scope>NUCLEOTIDE SEQUENCE</scope>
    <source>
        <strain evidence="9">CGMCC 4.5737</strain>
    </source>
</reference>
<sequence length="401" mass="44643">MDTGVAAQSLAYPFGNGRGLDLEEQYARLRDTPGLARVRLPYGDDCWLATRYADVRLVLGDSRFSRQMAVGPAVPRTTPQQPGAGGILNLDPPDHTRVRRPATKAFTTRRVELLRESTRRIAERLVDEMIEYGSPVDLVEHYALPLPVSVICDLLGVPYADRADFRTWSDAFLSTTLLPPETVGDYAGKLWAYMGELVARRRVAPAEDLITAMVQVRDEAGDLQEQELVQLLAGLLVAGHETTASQLPNFVYALDRHRDQWELLRQQPELVPRAVEELMRWVPLGVSASFPRYAKEDLMVGDHLVQAGEPVLASIGSANRDERVFARPNEIDITRGDNPHLGFGHGVHHCLGAQLARMELQEGLAALARRLPTLHVAVAEEELAWKDGMLVRGFRELPVSW</sequence>
<dbReference type="PROSITE" id="PS00086">
    <property type="entry name" value="CYTOCHROME_P450"/>
    <property type="match status" value="1"/>
</dbReference>
<keyword evidence="6 7" id="KW-0503">Monooxygenase</keyword>
<evidence type="ECO:0000256" key="3">
    <source>
        <dbReference type="ARBA" id="ARBA00022723"/>
    </source>
</evidence>
<protein>
    <submittedName>
        <fullName evidence="9">Cytochrome P450</fullName>
    </submittedName>
</protein>
<keyword evidence="3 7" id="KW-0479">Metal-binding</keyword>
<comment type="similarity">
    <text evidence="1 7">Belongs to the cytochrome P450 family.</text>
</comment>
<dbReference type="RefSeq" id="WP_189057261.1">
    <property type="nucleotide sequence ID" value="NZ_BMMK01000010.1"/>
</dbReference>
<evidence type="ECO:0000256" key="4">
    <source>
        <dbReference type="ARBA" id="ARBA00023002"/>
    </source>
</evidence>
<dbReference type="SUPFAM" id="SSF48264">
    <property type="entry name" value="Cytochrome P450"/>
    <property type="match status" value="1"/>
</dbReference>
<keyword evidence="5 7" id="KW-0408">Iron</keyword>
<evidence type="ECO:0000256" key="2">
    <source>
        <dbReference type="ARBA" id="ARBA00022617"/>
    </source>
</evidence>
<reference evidence="9" key="2">
    <citation type="submission" date="2020-09" db="EMBL/GenBank/DDBJ databases">
        <authorList>
            <person name="Sun Q."/>
            <person name="Zhou Y."/>
        </authorList>
    </citation>
    <scope>NUCLEOTIDE SEQUENCE</scope>
    <source>
        <strain evidence="9">CGMCC 4.5737</strain>
    </source>
</reference>
<dbReference type="Pfam" id="PF00067">
    <property type="entry name" value="p450"/>
    <property type="match status" value="1"/>
</dbReference>
<proteinExistence type="inferred from homology"/>
<dbReference type="InterPro" id="IPR036396">
    <property type="entry name" value="Cyt_P450_sf"/>
</dbReference>
<evidence type="ECO:0000313" key="10">
    <source>
        <dbReference type="Proteomes" id="UP000637578"/>
    </source>
</evidence>
<dbReference type="Proteomes" id="UP000637578">
    <property type="component" value="Unassembled WGS sequence"/>
</dbReference>
<dbReference type="GO" id="GO:0016705">
    <property type="term" value="F:oxidoreductase activity, acting on paired donors, with incorporation or reduction of molecular oxygen"/>
    <property type="evidence" value="ECO:0007669"/>
    <property type="project" value="InterPro"/>
</dbReference>
<keyword evidence="4 7" id="KW-0560">Oxidoreductase</keyword>
<feature type="region of interest" description="Disordered" evidence="8">
    <location>
        <begin position="72"/>
        <end position="94"/>
    </location>
</feature>
<keyword evidence="10" id="KW-1185">Reference proteome</keyword>
<dbReference type="EMBL" id="BMMK01000010">
    <property type="protein sequence ID" value="GGM53413.1"/>
    <property type="molecule type" value="Genomic_DNA"/>
</dbReference>
<comment type="caution">
    <text evidence="9">The sequence shown here is derived from an EMBL/GenBank/DDBJ whole genome shotgun (WGS) entry which is preliminary data.</text>
</comment>
<evidence type="ECO:0000313" key="9">
    <source>
        <dbReference type="EMBL" id="GGM53413.1"/>
    </source>
</evidence>
<accession>A0A8J3C828</accession>
<dbReference type="GO" id="GO:0020037">
    <property type="term" value="F:heme binding"/>
    <property type="evidence" value="ECO:0007669"/>
    <property type="project" value="InterPro"/>
</dbReference>